<keyword evidence="8" id="KW-1185">Reference proteome</keyword>
<dbReference type="Proteomes" id="UP001595692">
    <property type="component" value="Unassembled WGS sequence"/>
</dbReference>
<gene>
    <name evidence="7" type="ORF">ACFOSS_12945</name>
</gene>
<dbReference type="InterPro" id="IPR003439">
    <property type="entry name" value="ABC_transporter-like_ATP-bd"/>
</dbReference>
<dbReference type="EMBL" id="JBHSAF010000014">
    <property type="protein sequence ID" value="MFC3914366.1"/>
    <property type="molecule type" value="Genomic_DNA"/>
</dbReference>
<evidence type="ECO:0000259" key="6">
    <source>
        <dbReference type="PROSITE" id="PS50893"/>
    </source>
</evidence>
<dbReference type="Pfam" id="PF00005">
    <property type="entry name" value="ABC_tran"/>
    <property type="match status" value="1"/>
</dbReference>
<evidence type="ECO:0000256" key="2">
    <source>
        <dbReference type="ARBA" id="ARBA00022741"/>
    </source>
</evidence>
<proteinExistence type="predicted"/>
<keyword evidence="1" id="KW-0813">Transport</keyword>
<dbReference type="InterPro" id="IPR027417">
    <property type="entry name" value="P-loop_NTPase"/>
</dbReference>
<evidence type="ECO:0000256" key="5">
    <source>
        <dbReference type="ARBA" id="ARBA00037066"/>
    </source>
</evidence>
<name>A0ABV8CQI9_9GAMM</name>
<organism evidence="7 8">
    <name type="scientific">Pseudaeromonas sharmana</name>
    <dbReference type="NCBI Taxonomy" id="328412"/>
    <lineage>
        <taxon>Bacteria</taxon>
        <taxon>Pseudomonadati</taxon>
        <taxon>Pseudomonadota</taxon>
        <taxon>Gammaproteobacteria</taxon>
        <taxon>Aeromonadales</taxon>
        <taxon>Aeromonadaceae</taxon>
        <taxon>Pseudaeromonas</taxon>
    </lineage>
</organism>
<accession>A0ABV8CQI9</accession>
<keyword evidence="3 7" id="KW-0067">ATP-binding</keyword>
<evidence type="ECO:0000256" key="1">
    <source>
        <dbReference type="ARBA" id="ARBA00022448"/>
    </source>
</evidence>
<comment type="function">
    <text evidence="5">Part of the ABC transporter complex HmuTUV involved in hemin import. Responsible for energy coupling to the transport system.</text>
</comment>
<dbReference type="PROSITE" id="PS50893">
    <property type="entry name" value="ABC_TRANSPORTER_2"/>
    <property type="match status" value="1"/>
</dbReference>
<dbReference type="NCBIfam" id="NF010068">
    <property type="entry name" value="PRK13548.1"/>
    <property type="match status" value="1"/>
</dbReference>
<dbReference type="PANTHER" id="PTHR42794:SF1">
    <property type="entry name" value="HEMIN IMPORT ATP-BINDING PROTEIN HMUV"/>
    <property type="match status" value="1"/>
</dbReference>
<evidence type="ECO:0000313" key="7">
    <source>
        <dbReference type="EMBL" id="MFC3914366.1"/>
    </source>
</evidence>
<dbReference type="SUPFAM" id="SSF52540">
    <property type="entry name" value="P-loop containing nucleoside triphosphate hydrolases"/>
    <property type="match status" value="1"/>
</dbReference>
<evidence type="ECO:0000313" key="8">
    <source>
        <dbReference type="Proteomes" id="UP001595692"/>
    </source>
</evidence>
<evidence type="ECO:0000256" key="3">
    <source>
        <dbReference type="ARBA" id="ARBA00022840"/>
    </source>
</evidence>
<dbReference type="SMART" id="SM00382">
    <property type="entry name" value="AAA"/>
    <property type="match status" value="1"/>
</dbReference>
<evidence type="ECO:0000256" key="4">
    <source>
        <dbReference type="ARBA" id="ARBA00022967"/>
    </source>
</evidence>
<keyword evidence="4" id="KW-1278">Translocase</keyword>
<dbReference type="RefSeq" id="WP_377153161.1">
    <property type="nucleotide sequence ID" value="NZ_JBHSAF010000014.1"/>
</dbReference>
<keyword evidence="2" id="KW-0547">Nucleotide-binding</keyword>
<protein>
    <submittedName>
        <fullName evidence="7">Heme ABC transporter ATP-binding protein</fullName>
    </submittedName>
</protein>
<feature type="domain" description="ABC transporter" evidence="6">
    <location>
        <begin position="4"/>
        <end position="238"/>
    </location>
</feature>
<dbReference type="Gene3D" id="3.40.50.300">
    <property type="entry name" value="P-loop containing nucleotide triphosphate hydrolases"/>
    <property type="match status" value="1"/>
</dbReference>
<dbReference type="GO" id="GO:0005524">
    <property type="term" value="F:ATP binding"/>
    <property type="evidence" value="ECO:0007669"/>
    <property type="project" value="UniProtKB-KW"/>
</dbReference>
<dbReference type="InterPro" id="IPR003593">
    <property type="entry name" value="AAA+_ATPase"/>
</dbReference>
<comment type="caution">
    <text evidence="7">The sequence shown here is derived from an EMBL/GenBank/DDBJ whole genome shotgun (WGS) entry which is preliminary data.</text>
</comment>
<dbReference type="CDD" id="cd03214">
    <property type="entry name" value="ABC_Iron-Siderophores_B12_Hemin"/>
    <property type="match status" value="1"/>
</dbReference>
<sequence>MNALSMSRLNLTLGTRPLFCDFSLTLQPGSLTVLLGPNGCGKSTLLRVLTGEIASQAEIALFDRHRALWTPRELAQRLVVLPQSSSLSFDFLAREVVELGRLPWTSSPEVNLARVEASMRALDVWSLRDTSYLHLSGGERQRLHFARVLCQLDDTRPGILLLDEPTSALDPGHQHQAMQLAKQQAGCGHAVLMVLHDLNLASRYADRVLLMQDGRLLADGLPRETLTAALLHRLYGVGPELWHHPVDGRPLVV</sequence>
<dbReference type="PANTHER" id="PTHR42794">
    <property type="entry name" value="HEMIN IMPORT ATP-BINDING PROTEIN HMUV"/>
    <property type="match status" value="1"/>
</dbReference>
<reference evidence="8" key="1">
    <citation type="journal article" date="2019" name="Int. J. Syst. Evol. Microbiol.">
        <title>The Global Catalogue of Microorganisms (GCM) 10K type strain sequencing project: providing services to taxonomists for standard genome sequencing and annotation.</title>
        <authorList>
            <consortium name="The Broad Institute Genomics Platform"/>
            <consortium name="The Broad Institute Genome Sequencing Center for Infectious Disease"/>
            <person name="Wu L."/>
            <person name="Ma J."/>
        </authorList>
    </citation>
    <scope>NUCLEOTIDE SEQUENCE [LARGE SCALE GENOMIC DNA]</scope>
    <source>
        <strain evidence="8">CCUG 54939</strain>
    </source>
</reference>